<keyword evidence="2" id="KW-1133">Transmembrane helix</keyword>
<feature type="transmembrane region" description="Helical" evidence="2">
    <location>
        <begin position="156"/>
        <end position="177"/>
    </location>
</feature>
<comment type="caution">
    <text evidence="3">The sequence shown here is derived from an EMBL/GenBank/DDBJ whole genome shotgun (WGS) entry which is preliminary data.</text>
</comment>
<sequence length="551" mass="53538">MLLGTRRPVSAALPGAAATGFLAVLLASARSGPVATALDAGYAVAAALLTGAALHLLARREAAPGRDRSAPVGWIAVVAGVLATAAALAQILLTGPFSGIDLVGTGYGRAALAAALAPAVVTGVLAFDLFADRRTARTGTGRDRARAAALRERTRTVAAVAAVLGVAAASVLAALPVPAAGAEPGRLLARGVDLGSGPLTLVVTPMRPGPNLVQLTGPGLVVPDATGPDPAPVTTAEPMAGHGPGPAGGTGFGVRVADREVPVTARPGAPGGWALVDLPAGTRSLDVLAGGISRTVPVDVGSDRVAPAGATGPDGPECASAVLGAVVAAGPAAGAVGACPAESLRPADERALRDTVRSLAVRGAPGIALAADASPRSRAAADAVRAEAAAAGIPVLPQAGADGALVVVSGWQDAARAVREVALAAHDTPTALGGTYLAPWLLIGGVLGTAQSAVLPLPFGPQEPLPQRYVRALAATAPGSAPSTSGLLAWADAAGQPVEEPFGLYGAAPVAVPMSIEPPGESGHHGGPNTAAWFPGGAVVHIGPLAVPATP</sequence>
<evidence type="ECO:0000256" key="2">
    <source>
        <dbReference type="SAM" id="Phobius"/>
    </source>
</evidence>
<feature type="region of interest" description="Disordered" evidence="1">
    <location>
        <begin position="226"/>
        <end position="250"/>
    </location>
</feature>
<feature type="transmembrane region" description="Helical" evidence="2">
    <location>
        <begin position="70"/>
        <end position="92"/>
    </location>
</feature>
<name>A0ABP4IMN6_9PSEU</name>
<protein>
    <submittedName>
        <fullName evidence="3">Uncharacterized protein</fullName>
    </submittedName>
</protein>
<evidence type="ECO:0000256" key="1">
    <source>
        <dbReference type="SAM" id="MobiDB-lite"/>
    </source>
</evidence>
<keyword evidence="4" id="KW-1185">Reference proteome</keyword>
<reference evidence="4" key="1">
    <citation type="journal article" date="2019" name="Int. J. Syst. Evol. Microbiol.">
        <title>The Global Catalogue of Microorganisms (GCM) 10K type strain sequencing project: providing services to taxonomists for standard genome sequencing and annotation.</title>
        <authorList>
            <consortium name="The Broad Institute Genomics Platform"/>
            <consortium name="The Broad Institute Genome Sequencing Center for Infectious Disease"/>
            <person name="Wu L."/>
            <person name="Ma J."/>
        </authorList>
    </citation>
    <scope>NUCLEOTIDE SEQUENCE [LARGE SCALE GENOMIC DNA]</scope>
    <source>
        <strain evidence="4">JCM 11896</strain>
    </source>
</reference>
<feature type="transmembrane region" description="Helical" evidence="2">
    <location>
        <begin position="41"/>
        <end position="58"/>
    </location>
</feature>
<gene>
    <name evidence="3" type="ORF">GCM10009613_33630</name>
</gene>
<dbReference type="Proteomes" id="UP001501414">
    <property type="component" value="Unassembled WGS sequence"/>
</dbReference>
<proteinExistence type="predicted"/>
<accession>A0ABP4IMN6</accession>
<evidence type="ECO:0000313" key="4">
    <source>
        <dbReference type="Proteomes" id="UP001501414"/>
    </source>
</evidence>
<keyword evidence="2" id="KW-0812">Transmembrane</keyword>
<dbReference type="EMBL" id="BAAAJK010000014">
    <property type="protein sequence ID" value="GAA1391360.1"/>
    <property type="molecule type" value="Genomic_DNA"/>
</dbReference>
<organism evidence="3 4">
    <name type="scientific">Pseudonocardia kongjuensis</name>
    <dbReference type="NCBI Taxonomy" id="102227"/>
    <lineage>
        <taxon>Bacteria</taxon>
        <taxon>Bacillati</taxon>
        <taxon>Actinomycetota</taxon>
        <taxon>Actinomycetes</taxon>
        <taxon>Pseudonocardiales</taxon>
        <taxon>Pseudonocardiaceae</taxon>
        <taxon>Pseudonocardia</taxon>
    </lineage>
</organism>
<keyword evidence="2" id="KW-0472">Membrane</keyword>
<evidence type="ECO:0000313" key="3">
    <source>
        <dbReference type="EMBL" id="GAA1391360.1"/>
    </source>
</evidence>
<feature type="transmembrane region" description="Helical" evidence="2">
    <location>
        <begin position="112"/>
        <end position="131"/>
    </location>
</feature>